<dbReference type="InterPro" id="IPR038718">
    <property type="entry name" value="SNF2-like_sf"/>
</dbReference>
<dbReference type="InterPro" id="IPR044574">
    <property type="entry name" value="ARIP4-like"/>
</dbReference>
<evidence type="ECO:0000256" key="4">
    <source>
        <dbReference type="ARBA" id="ARBA00022806"/>
    </source>
</evidence>
<dbReference type="InterPro" id="IPR014001">
    <property type="entry name" value="Helicase_ATP-bd"/>
</dbReference>
<keyword evidence="4 10" id="KW-0378">Hydrolase</keyword>
<keyword evidence="4 10" id="KW-0347">Helicase</keyword>
<evidence type="ECO:0000256" key="3">
    <source>
        <dbReference type="ARBA" id="ARBA00022741"/>
    </source>
</evidence>
<feature type="region of interest" description="Disordered" evidence="8">
    <location>
        <begin position="1813"/>
        <end position="1873"/>
    </location>
</feature>
<dbReference type="InterPro" id="IPR044573">
    <property type="entry name" value="ARIP4_DEXHc"/>
</dbReference>
<dbReference type="CDD" id="cd18069">
    <property type="entry name" value="DEXHc_ARIP4"/>
    <property type="match status" value="1"/>
</dbReference>
<feature type="compositionally biased region" description="Polar residues" evidence="8">
    <location>
        <begin position="1902"/>
        <end position="1912"/>
    </location>
</feature>
<feature type="compositionally biased region" description="Polar residues" evidence="8">
    <location>
        <begin position="991"/>
        <end position="1023"/>
    </location>
</feature>
<feature type="compositionally biased region" description="Acidic residues" evidence="8">
    <location>
        <begin position="87"/>
        <end position="97"/>
    </location>
</feature>
<evidence type="ECO:0000313" key="11">
    <source>
        <dbReference type="Proteomes" id="UP000053105"/>
    </source>
</evidence>
<feature type="compositionally biased region" description="Pro residues" evidence="8">
    <location>
        <begin position="2077"/>
        <end position="2091"/>
    </location>
</feature>
<protein>
    <submittedName>
        <fullName evidence="10">Helicase ARIP4</fullName>
    </submittedName>
</protein>
<evidence type="ECO:0000259" key="9">
    <source>
        <dbReference type="PROSITE" id="PS51192"/>
    </source>
</evidence>
<proteinExistence type="inferred from homology"/>
<feature type="compositionally biased region" description="Polar residues" evidence="8">
    <location>
        <begin position="1408"/>
        <end position="1459"/>
    </location>
</feature>
<dbReference type="GO" id="GO:0016887">
    <property type="term" value="F:ATP hydrolysis activity"/>
    <property type="evidence" value="ECO:0007669"/>
    <property type="project" value="InterPro"/>
</dbReference>
<feature type="compositionally biased region" description="Basic and acidic residues" evidence="8">
    <location>
        <begin position="160"/>
        <end position="170"/>
    </location>
</feature>
<feature type="compositionally biased region" description="Low complexity" evidence="8">
    <location>
        <begin position="2059"/>
        <end position="2076"/>
    </location>
</feature>
<dbReference type="OrthoDB" id="2020972at2759"/>
<feature type="compositionally biased region" description="Acidic residues" evidence="8">
    <location>
        <begin position="445"/>
        <end position="456"/>
    </location>
</feature>
<dbReference type="Proteomes" id="UP000053105">
    <property type="component" value="Unassembled WGS sequence"/>
</dbReference>
<keyword evidence="11" id="KW-1185">Reference proteome</keyword>
<feature type="compositionally biased region" description="Low complexity" evidence="8">
    <location>
        <begin position="2092"/>
        <end position="2144"/>
    </location>
</feature>
<evidence type="ECO:0000256" key="8">
    <source>
        <dbReference type="SAM" id="MobiDB-lite"/>
    </source>
</evidence>
<feature type="region of interest" description="Disordered" evidence="8">
    <location>
        <begin position="407"/>
        <end position="466"/>
    </location>
</feature>
<dbReference type="PROSITE" id="PS51192">
    <property type="entry name" value="HELICASE_ATP_BIND_1"/>
    <property type="match status" value="1"/>
</dbReference>
<dbReference type="SMART" id="SM00487">
    <property type="entry name" value="DEXDc"/>
    <property type="match status" value="1"/>
</dbReference>
<feature type="compositionally biased region" description="Basic and acidic residues" evidence="8">
    <location>
        <begin position="1398"/>
        <end position="1407"/>
    </location>
</feature>
<dbReference type="SUPFAM" id="SSF52540">
    <property type="entry name" value="P-loop containing nucleoside triphosphate hydrolases"/>
    <property type="match status" value="1"/>
</dbReference>
<dbReference type="STRING" id="166423.A0A0M8ZZU3"/>
<keyword evidence="7" id="KW-0539">Nucleus</keyword>
<gene>
    <name evidence="10" type="ORF">WN51_01361</name>
</gene>
<feature type="domain" description="Helicase ATP-binding" evidence="9">
    <location>
        <begin position="520"/>
        <end position="743"/>
    </location>
</feature>
<feature type="compositionally biased region" description="Polar residues" evidence="8">
    <location>
        <begin position="952"/>
        <end position="982"/>
    </location>
</feature>
<reference evidence="10 11" key="1">
    <citation type="submission" date="2015-07" db="EMBL/GenBank/DDBJ databases">
        <title>The genome of Melipona quadrifasciata.</title>
        <authorList>
            <person name="Pan H."/>
            <person name="Kapheim K."/>
        </authorList>
    </citation>
    <scope>NUCLEOTIDE SEQUENCE [LARGE SCALE GENOMIC DNA]</scope>
    <source>
        <strain evidence="10">0111107301</strain>
        <tissue evidence="10">Whole body</tissue>
    </source>
</reference>
<feature type="compositionally biased region" description="Polar residues" evidence="8">
    <location>
        <begin position="1960"/>
        <end position="1979"/>
    </location>
</feature>
<dbReference type="Pfam" id="PF00176">
    <property type="entry name" value="SNF2-rel_dom"/>
    <property type="match status" value="1"/>
</dbReference>
<feature type="compositionally biased region" description="Polar residues" evidence="8">
    <location>
        <begin position="2156"/>
        <end position="2178"/>
    </location>
</feature>
<dbReference type="PANTHER" id="PTHR45797:SF1">
    <property type="entry name" value="HELICASE ARIP4"/>
    <property type="match status" value="1"/>
</dbReference>
<keyword evidence="3" id="KW-0547">Nucleotide-binding</keyword>
<dbReference type="GO" id="GO:0005524">
    <property type="term" value="F:ATP binding"/>
    <property type="evidence" value="ECO:0007669"/>
    <property type="project" value="UniProtKB-KW"/>
</dbReference>
<comment type="subcellular location">
    <subcellularLocation>
        <location evidence="1">Nucleus</location>
    </subcellularLocation>
</comment>
<feature type="compositionally biased region" description="Low complexity" evidence="8">
    <location>
        <begin position="2036"/>
        <end position="2052"/>
    </location>
</feature>
<organism evidence="10 11">
    <name type="scientific">Melipona quadrifasciata</name>
    <dbReference type="NCBI Taxonomy" id="166423"/>
    <lineage>
        <taxon>Eukaryota</taxon>
        <taxon>Metazoa</taxon>
        <taxon>Ecdysozoa</taxon>
        <taxon>Arthropoda</taxon>
        <taxon>Hexapoda</taxon>
        <taxon>Insecta</taxon>
        <taxon>Pterygota</taxon>
        <taxon>Neoptera</taxon>
        <taxon>Endopterygota</taxon>
        <taxon>Hymenoptera</taxon>
        <taxon>Apocrita</taxon>
        <taxon>Aculeata</taxon>
        <taxon>Apoidea</taxon>
        <taxon>Anthophila</taxon>
        <taxon>Apidae</taxon>
        <taxon>Melipona</taxon>
    </lineage>
</organism>
<feature type="compositionally biased region" description="Polar residues" evidence="8">
    <location>
        <begin position="1304"/>
        <end position="1322"/>
    </location>
</feature>
<feature type="compositionally biased region" description="Pro residues" evidence="8">
    <location>
        <begin position="2414"/>
        <end position="2428"/>
    </location>
</feature>
<dbReference type="GO" id="GO:0003677">
    <property type="term" value="F:DNA binding"/>
    <property type="evidence" value="ECO:0007669"/>
    <property type="project" value="UniProtKB-KW"/>
</dbReference>
<dbReference type="PANTHER" id="PTHR45797">
    <property type="entry name" value="RAD54-LIKE"/>
    <property type="match status" value="1"/>
</dbReference>
<feature type="region of interest" description="Disordered" evidence="8">
    <location>
        <begin position="1707"/>
        <end position="1736"/>
    </location>
</feature>
<dbReference type="Gene3D" id="3.40.50.10810">
    <property type="entry name" value="Tandem AAA-ATPase domain"/>
    <property type="match status" value="1"/>
</dbReference>
<feature type="compositionally biased region" description="Low complexity" evidence="8">
    <location>
        <begin position="1823"/>
        <end position="1838"/>
    </location>
</feature>
<feature type="region of interest" description="Disordered" evidence="8">
    <location>
        <begin position="2371"/>
        <end position="2396"/>
    </location>
</feature>
<dbReference type="Gene3D" id="1.20.120.850">
    <property type="entry name" value="SWI2/SNF2 ATPases, N-terminal domain"/>
    <property type="match status" value="1"/>
</dbReference>
<feature type="region of interest" description="Disordered" evidence="8">
    <location>
        <begin position="1358"/>
        <end position="1506"/>
    </location>
</feature>
<feature type="compositionally biased region" description="Low complexity" evidence="8">
    <location>
        <begin position="1028"/>
        <end position="1084"/>
    </location>
</feature>
<dbReference type="GO" id="GO:0005634">
    <property type="term" value="C:nucleus"/>
    <property type="evidence" value="ECO:0007669"/>
    <property type="project" value="UniProtKB-SubCell"/>
</dbReference>
<evidence type="ECO:0000256" key="6">
    <source>
        <dbReference type="ARBA" id="ARBA00023125"/>
    </source>
</evidence>
<feature type="compositionally biased region" description="Low complexity" evidence="8">
    <location>
        <begin position="320"/>
        <end position="329"/>
    </location>
</feature>
<feature type="compositionally biased region" description="Polar residues" evidence="8">
    <location>
        <begin position="330"/>
        <end position="342"/>
    </location>
</feature>
<feature type="region of interest" description="Disordered" evidence="8">
    <location>
        <begin position="315"/>
        <end position="357"/>
    </location>
</feature>
<dbReference type="Gene3D" id="3.40.50.300">
    <property type="entry name" value="P-loop containing nucleotide triphosphate hydrolases"/>
    <property type="match status" value="2"/>
</dbReference>
<evidence type="ECO:0000256" key="1">
    <source>
        <dbReference type="ARBA" id="ARBA00004123"/>
    </source>
</evidence>
<feature type="region of interest" description="Disordered" evidence="8">
    <location>
        <begin position="2409"/>
        <end position="2428"/>
    </location>
</feature>
<feature type="compositionally biased region" description="Low complexity" evidence="8">
    <location>
        <begin position="1244"/>
        <end position="1298"/>
    </location>
</feature>
<keyword evidence="5" id="KW-0067">ATP-binding</keyword>
<feature type="compositionally biased region" description="Polar residues" evidence="8">
    <location>
        <begin position="1197"/>
        <end position="1243"/>
    </location>
</feature>
<accession>A0A0M8ZZU3</accession>
<evidence type="ECO:0000256" key="5">
    <source>
        <dbReference type="ARBA" id="ARBA00022840"/>
    </source>
</evidence>
<feature type="compositionally biased region" description="Polar residues" evidence="8">
    <location>
        <begin position="887"/>
        <end position="933"/>
    </location>
</feature>
<feature type="compositionally biased region" description="Basic and acidic residues" evidence="8">
    <location>
        <begin position="1913"/>
        <end position="1926"/>
    </location>
</feature>
<feature type="compositionally biased region" description="Polar residues" evidence="8">
    <location>
        <begin position="1375"/>
        <end position="1397"/>
    </location>
</feature>
<sequence>MSNSLDSFLTRIGDVTIERVTPRSGPKPNETIMSNDTATNTDMNNVEPQTNDESSEESSAETSDGEHDKKNDTLQSEEIEEIRSEGSGDDMDLDETIDSQIGVRAESERQHHSQPEDDDEEPVNILDTLPLEGAPIEGQEVSEADLLGKPISKDTDDEGSIGHENDKNEDQAMEEEGAESNKRHADSENSDAAKKKQKKDDGTEGSASECETKAEKKLANMRRNIREVMDETQLDEATLSAQRQEMERLRRVQEQQRIIREVQRQIAINRQNSKTQTRVISLLQGKQNQAGTTISQSSPSAPVRLPNTVLLKVNSGSGTGSQTTSGMQTNQIQRRSVESTRWQKVGNRPSGPNMLQQRIRMMTPSVSISPVVPKKEPMDRSEYYSDSEISDIEAEEALREKQIHAAKKMLTGPKSQKTAKGKDVVTISSSSESSDDDCIVLSDPSGEEETDNEDDPSNSGMHTNDRYNIPDEHGRVLINVGHPETEPDVFLAPQVARIIKPHQIGGIRFLYDNIVESIDRFKTSSGFGCILAHSMGLGKTLQVASFCDIFFRCTTAKTVLCIMPINTLQNWLAEFNMWLPYEDPNALEKHGKDSPIGMEMRPRHFRLHILNDSHKTMTARAKIIQDWQVGGGVLLIGYELYRQLSLKKPNKAKRKRGQPFKDTVDVEEEDKNKGLLDEMHAALVNPGPDLVICDEGHRIKNSHASISMALKQMRTKRRIVLTGYPLQNNLLEYWCMVDFVRPNYLGTKSEFCNMFERPIQNGQCIDSTPQDIRLMRYRAHVLHALLEGFVQRRSHSVLQVSLPRKEEYILLVRMTPHQRKLYDTFMNQVVKTRAVPNPLKAFAVCCKIWNHPDILYHFLRKRQANEEDDLDLEETIVEKSTPGGYNAPQNYSNQPQNYIPNNEQATNNHSQRYSTATSNSEFRPDQSQGNNYEVSGIFPRQTYPYQDHGRNYGSSMNQGSNNYSQVPNPSSFQSQMPNQPTNMPLPDYSPYTPNQTQNYNSTQGQTNTMYSRNESQPLQNSTLGYGPNQQSQNSSSQTQTAAYLPTQQGQNTTSGQNRGFSPNQQNQNLSLQSSSHTYGSSQSLPNQPHNYPTQVNPNSSSQTPLNFNQQAPNAMPQSQPHPYITNSSNQASIPQNQIRGYHPTTGQNQMNVPQNSSSYPTGQSASNPSTQTHGYSQDQQGPVSNAQNAMHGYSHLVSPSTPQNQSYPPNIQNQTGAPSNANHAYGSNHQGSTSIPSTSAHRYSSSQQGQMSQAQNQPLSYSQNQQTSSSSLNQNDQLYSRPDNQQQTQTYTSTTNTSHEFSTDRQSGSSSTNPSNNYSVNQAAPQNTVLPNYSADGPNQVNQMKASEDHYWQRNYSQPFQSDQCNDPYYRDVNPNVNRYQSNYFPSQNYQNQSYDYRSSEKNKNNKEMTSSVGVQSQPVHQNNLSTNSGYSSESNCQTPISRSLQNLNSLHSPRLNQNDLVKEDEKEKEDLLDKDKEDKSDDEILTKDEEKDCKSSPGGKEDPGIPYDWATELMKGYVPGLIDASAKMTIFFCILEEAIKLGDRVLAFSQSYGQQKPCFVYRLVTDNCLERKIYDRQISKQGMADRVVDQCNPDAHLSLKEATTLSWDWEEDSQVQDFSQTKDSYSDEVMHRVLERHSSLLTKQPFHHESLLVDRKDKKLSQAEKRLARRGYELEKMAANCSRPSYNYVPGNTATRAGGLQIRAIRGGDSSTTSKPVASVRPMQQRGAEGLGSRSVTGSRWIPAEVWQRQGMSAQEMTLPLDVVIPTNSPDKGSIVLKAGQRVMVLKSPKGIYMQLESGKIIAIRTALKLNQQKREEEQPKKAISIIPKSSSSNQASGRSINKPGNGPNYRPFADKETSKRPKPVATATAKPYLSQVNLTNQVSLSRLPKVKQEPVDHSTLGENSNSSDGQVRTEQRVEEVRLEDVVAEVSSNTDYSPNHNRVANSDTDATALQKPSEENSQVYTSESVTAQSVQTQHDQTETELTSKIDKQCSPSIEKEIMKTTDTLTSYGHAFQTQQEKRDTSSDEIIIEDPSPVSSQMQSQISSQMPSQIPPQVSPQVQSQVSQQVQSQVLPQIPPQLPPQIPPQIPPQLSSQGPSQIPQASPQVTSQVAVQVPAQPAPSGSLLTQQSTSSTMQVPPTTSALRGTEVPKGITDSTIGSSATSVCTGTNTMTSPKTAEPSMRETSIQSEPPNVPQGYPYAQYPRYYDYSDPRSRSLSTPYGTYFPGVPPHAANPRLPMDTTKSQPDLGKPIEERTMMNVPPAYSQVPNTTAKTLANTTETKGAEAMVTTTVATNRDETHIPTAFSHPTSSRYPGPYPPGPYDPYSQHYPPAPGSSATYPPGVGAPGYPAYGGPSYNTEYARMYTAFHGPPPPTDPYIHRGYAPPSSHPPNYYPPFPHPPPPYPNYSFLSPYPNPNMPSEPQPPAQ</sequence>
<feature type="compositionally biased region" description="Basic and acidic residues" evidence="8">
    <location>
        <begin position="1461"/>
        <end position="1504"/>
    </location>
</feature>
<feature type="region of interest" description="Disordered" evidence="8">
    <location>
        <begin position="1"/>
        <end position="217"/>
    </location>
</feature>
<comment type="similarity">
    <text evidence="2">Belongs to the SNF2/RAD54 helicase family.</text>
</comment>
<name>A0A0M8ZZU3_9HYME</name>
<dbReference type="EMBL" id="KQ435808">
    <property type="protein sequence ID" value="KOX72993.1"/>
    <property type="molecule type" value="Genomic_DNA"/>
</dbReference>
<feature type="region of interest" description="Disordered" evidence="8">
    <location>
        <begin position="2303"/>
        <end position="2335"/>
    </location>
</feature>
<keyword evidence="6" id="KW-0238">DNA-binding</keyword>
<dbReference type="InterPro" id="IPR000330">
    <property type="entry name" value="SNF2_N"/>
</dbReference>
<feature type="region of interest" description="Disordered" evidence="8">
    <location>
        <begin position="1886"/>
        <end position="1986"/>
    </location>
</feature>
<feature type="compositionally biased region" description="Basic and acidic residues" evidence="8">
    <location>
        <begin position="179"/>
        <end position="202"/>
    </location>
</feature>
<feature type="compositionally biased region" description="Polar residues" evidence="8">
    <location>
        <begin position="1931"/>
        <end position="1952"/>
    </location>
</feature>
<feature type="compositionally biased region" description="Polar residues" evidence="8">
    <location>
        <begin position="31"/>
        <end position="52"/>
    </location>
</feature>
<dbReference type="GO" id="GO:0004386">
    <property type="term" value="F:helicase activity"/>
    <property type="evidence" value="ECO:0007669"/>
    <property type="project" value="UniProtKB-KW"/>
</dbReference>
<feature type="compositionally biased region" description="Polar residues" evidence="8">
    <location>
        <begin position="1085"/>
        <end position="1188"/>
    </location>
</feature>
<evidence type="ECO:0000256" key="2">
    <source>
        <dbReference type="ARBA" id="ARBA00007025"/>
    </source>
</evidence>
<dbReference type="InterPro" id="IPR027417">
    <property type="entry name" value="P-loop_NTPase"/>
</dbReference>
<feature type="compositionally biased region" description="Basic and acidic residues" evidence="8">
    <location>
        <begin position="105"/>
        <end position="115"/>
    </location>
</feature>
<evidence type="ECO:0000256" key="7">
    <source>
        <dbReference type="ARBA" id="ARBA00023242"/>
    </source>
</evidence>
<evidence type="ECO:0000313" key="10">
    <source>
        <dbReference type="EMBL" id="KOX72993.1"/>
    </source>
</evidence>
<feature type="region of interest" description="Disordered" evidence="8">
    <location>
        <begin position="880"/>
        <end position="1322"/>
    </location>
</feature>
<feature type="region of interest" description="Disordered" evidence="8">
    <location>
        <begin position="2036"/>
        <end position="2198"/>
    </location>
</feature>